<gene>
    <name evidence="1" type="ORF">DA73_0201850</name>
</gene>
<reference evidence="1" key="1">
    <citation type="journal article" date="2015" name="Genome Announc.">
        <title>Draft Genome Sequence of Tolypothrix boutellei Strain VB521301.</title>
        <authorList>
            <person name="Chandrababunaidu M.M."/>
            <person name="Singh D."/>
            <person name="Sen D."/>
            <person name="Bhan S."/>
            <person name="Das S."/>
            <person name="Gupta A."/>
            <person name="Adhikary S.P."/>
            <person name="Tripathy S."/>
        </authorList>
    </citation>
    <scope>NUCLEOTIDE SEQUENCE</scope>
    <source>
        <strain evidence="1">VB521301</strain>
    </source>
</reference>
<comment type="caution">
    <text evidence="1">The sequence shown here is derived from an EMBL/GenBank/DDBJ whole genome shotgun (WGS) entry which is preliminary data.</text>
</comment>
<dbReference type="AlphaFoldDB" id="A0A0C1R8B5"/>
<evidence type="ECO:0000313" key="1">
    <source>
        <dbReference type="EMBL" id="KIE13814.1"/>
    </source>
</evidence>
<organism evidence="1">
    <name type="scientific">Tolypothrix bouteillei VB521301</name>
    <dbReference type="NCBI Taxonomy" id="1479485"/>
    <lineage>
        <taxon>Bacteria</taxon>
        <taxon>Bacillati</taxon>
        <taxon>Cyanobacteriota</taxon>
        <taxon>Cyanophyceae</taxon>
        <taxon>Nostocales</taxon>
        <taxon>Tolypothrichaceae</taxon>
        <taxon>Tolypothrix</taxon>
    </lineage>
</organism>
<dbReference type="STRING" id="1479485.DA73_0201850"/>
<protein>
    <submittedName>
        <fullName evidence="1">Uncharacterized protein</fullName>
    </submittedName>
</protein>
<accession>A0A0C1R8B5</accession>
<dbReference type="EMBL" id="JHEG02000005">
    <property type="protein sequence ID" value="KIE13814.1"/>
    <property type="molecule type" value="Genomic_DNA"/>
</dbReference>
<proteinExistence type="predicted"/>
<dbReference type="OrthoDB" id="10000965at2"/>
<name>A0A0C1R8B5_9CYAN</name>
<sequence length="149" mass="16810">MPITIGKAAKLEVNNDGYATGKLVAIEVKELKNTETGEIEGTQLEWCFGVLNSKGVLSKVFVWTGLNVNPEKTYSPKDGGEPQYNKLTQMLLAMQAISQEQLESKEEIDFDVESLVNQEFRFKLVNRKESLIWRDIDLKTITPVDTSQK</sequence>